<dbReference type="Proteomes" id="UP000236884">
    <property type="component" value="Chromosome"/>
</dbReference>
<organism evidence="13 14">
    <name type="scientific">Variibacter gotjawalensis</name>
    <dbReference type="NCBI Taxonomy" id="1333996"/>
    <lineage>
        <taxon>Bacteria</taxon>
        <taxon>Pseudomonadati</taxon>
        <taxon>Pseudomonadota</taxon>
        <taxon>Alphaproteobacteria</taxon>
        <taxon>Hyphomicrobiales</taxon>
        <taxon>Nitrobacteraceae</taxon>
        <taxon>Variibacter</taxon>
    </lineage>
</organism>
<dbReference type="AlphaFoldDB" id="A0A0S3PX51"/>
<dbReference type="PANTHER" id="PTHR21327:SF18">
    <property type="entry name" value="3,4-DIHYDROXY-2-BUTANONE 4-PHOSPHATE SYNTHASE"/>
    <property type="match status" value="1"/>
</dbReference>
<evidence type="ECO:0000256" key="11">
    <source>
        <dbReference type="HAMAP-Rule" id="MF_00179"/>
    </source>
</evidence>
<dbReference type="GO" id="GO:0005525">
    <property type="term" value="F:GTP binding"/>
    <property type="evidence" value="ECO:0007669"/>
    <property type="project" value="UniProtKB-KW"/>
</dbReference>
<evidence type="ECO:0000256" key="9">
    <source>
        <dbReference type="ARBA" id="ARBA00043932"/>
    </source>
</evidence>
<feature type="binding site" evidence="11">
    <location>
        <position position="336"/>
    </location>
    <ligand>
        <name>GTP</name>
        <dbReference type="ChEBI" id="CHEBI:37565"/>
    </ligand>
</feature>
<sequence>MKAKTAVGSQWASLGQRRGWFPMQNGNGGASSLFGSKAAIEVERALTEVRAGRPMRMVSRTTTETVLSVDGLDDARLREFAALCTPSPLKLVISATRAQALGVDTDGSATITLSSTINASQIHTLVAEQGARLTLPVVVSSEPSAIVALMKLAQKLPAALVAPASSKHDTLPALNADEVATYKYELVESLAIAGEARVPLANAQLTRFVVFRDAAGNNPVAVVIGNPDTTTAVPVRIHSSCLTGDVFGSRRCDCGDQLQLAISRIEATGGGVVLYMPQEGRGLGLVNKMHAYELQDDGLDTVDANTMLGFEDDERDYGGAARMLEILGISHVDLMTNNPTKLRGLADAGITVGCRMPIEAPVNSDNRRYLTAKAKRAGHQLDYLVNALHATQRAPERVR</sequence>
<proteinExistence type="inferred from homology"/>
<dbReference type="CDD" id="cd00641">
    <property type="entry name" value="GTP_cyclohydro2"/>
    <property type="match status" value="1"/>
</dbReference>
<dbReference type="InterPro" id="IPR032677">
    <property type="entry name" value="GTP_cyclohydro_II"/>
</dbReference>
<dbReference type="UniPathway" id="UPA00275">
    <property type="reaction ID" value="UER00400"/>
</dbReference>
<accession>A0A0S3PX51</accession>
<feature type="binding site" evidence="11">
    <location>
        <position position="254"/>
    </location>
    <ligand>
        <name>Zn(2+)</name>
        <dbReference type="ChEBI" id="CHEBI:29105"/>
        <note>catalytic</note>
    </ligand>
</feature>
<comment type="cofactor">
    <cofactor evidence="11">
        <name>Zn(2+)</name>
        <dbReference type="ChEBI" id="CHEBI:29105"/>
    </cofactor>
    <text evidence="11">Binds 1 zinc ion per subunit.</text>
</comment>
<comment type="function">
    <text evidence="9 11">Catalyzes the conversion of GTP to 2,5-diamino-6-ribosylamino-4(3H)-pyrimidinone 5'-phosphate (DARP), formate and pyrophosphate.</text>
</comment>
<evidence type="ECO:0000256" key="10">
    <source>
        <dbReference type="ARBA" id="ARBA00049295"/>
    </source>
</evidence>
<comment type="pathway">
    <text evidence="1 11">Cofactor biosynthesis; riboflavin biosynthesis; 5-amino-6-(D-ribitylamino)uracil from GTP: step 1/4.</text>
</comment>
<evidence type="ECO:0000313" key="14">
    <source>
        <dbReference type="Proteomes" id="UP000236884"/>
    </source>
</evidence>
<evidence type="ECO:0000256" key="5">
    <source>
        <dbReference type="ARBA" id="ARBA00022741"/>
    </source>
</evidence>
<evidence type="ECO:0000259" key="12">
    <source>
        <dbReference type="Pfam" id="PF00925"/>
    </source>
</evidence>
<dbReference type="KEGG" id="vgo:GJW-30_1_03049"/>
<comment type="catalytic activity">
    <reaction evidence="10 11">
        <text>GTP + 4 H2O = 2,5-diamino-6-hydroxy-4-(5-phosphoribosylamino)-pyrimidine + formate + 2 phosphate + 3 H(+)</text>
        <dbReference type="Rhea" id="RHEA:23704"/>
        <dbReference type="ChEBI" id="CHEBI:15377"/>
        <dbReference type="ChEBI" id="CHEBI:15378"/>
        <dbReference type="ChEBI" id="CHEBI:15740"/>
        <dbReference type="ChEBI" id="CHEBI:37565"/>
        <dbReference type="ChEBI" id="CHEBI:43474"/>
        <dbReference type="ChEBI" id="CHEBI:58614"/>
        <dbReference type="EC" id="3.5.4.25"/>
    </reaction>
</comment>
<reference evidence="13 14" key="1">
    <citation type="submission" date="2015-08" db="EMBL/GenBank/DDBJ databases">
        <title>Investigation of the bacterial diversity of lava forest soil.</title>
        <authorList>
            <person name="Lee J.S."/>
        </authorList>
    </citation>
    <scope>NUCLEOTIDE SEQUENCE [LARGE SCALE GENOMIC DNA]</scope>
    <source>
        <strain evidence="13 14">GJW-30</strain>
    </source>
</reference>
<evidence type="ECO:0000256" key="6">
    <source>
        <dbReference type="ARBA" id="ARBA00022801"/>
    </source>
</evidence>
<feature type="binding site" evidence="11">
    <location>
        <begin position="279"/>
        <end position="281"/>
    </location>
    <ligand>
        <name>GTP</name>
        <dbReference type="ChEBI" id="CHEBI:37565"/>
    </ligand>
</feature>
<protein>
    <recommendedName>
        <fullName evidence="11">GTP cyclohydrolase-2</fullName>
        <ecNumber evidence="11">3.5.4.25</ecNumber>
    </recommendedName>
    <alternativeName>
        <fullName evidence="11">GTP cyclohydrolase II</fullName>
    </alternativeName>
</protein>
<feature type="binding site" evidence="11">
    <location>
        <position position="341"/>
    </location>
    <ligand>
        <name>GTP</name>
        <dbReference type="ChEBI" id="CHEBI:37565"/>
    </ligand>
</feature>
<name>A0A0S3PX51_9BRAD</name>
<dbReference type="EMBL" id="AP014946">
    <property type="protein sequence ID" value="BAT60505.1"/>
    <property type="molecule type" value="Genomic_DNA"/>
</dbReference>
<keyword evidence="6 11" id="KW-0378">Hydrolase</keyword>
<dbReference type="OrthoDB" id="9793111at2"/>
<keyword evidence="5 11" id="KW-0547">Nucleotide-binding</keyword>
<dbReference type="GO" id="GO:0005829">
    <property type="term" value="C:cytosol"/>
    <property type="evidence" value="ECO:0007669"/>
    <property type="project" value="TreeGrafter"/>
</dbReference>
<evidence type="ECO:0000256" key="7">
    <source>
        <dbReference type="ARBA" id="ARBA00022833"/>
    </source>
</evidence>
<dbReference type="FunFam" id="3.40.50.10990:FF:000001">
    <property type="entry name" value="Riboflavin biosynthesis protein RibBA"/>
    <property type="match status" value="1"/>
</dbReference>
<feature type="binding site" evidence="11">
    <location>
        <position position="301"/>
    </location>
    <ligand>
        <name>GTP</name>
        <dbReference type="ChEBI" id="CHEBI:37565"/>
    </ligand>
</feature>
<evidence type="ECO:0000256" key="4">
    <source>
        <dbReference type="ARBA" id="ARBA00022723"/>
    </source>
</evidence>
<dbReference type="SUPFAM" id="SSF142695">
    <property type="entry name" value="RibA-like"/>
    <property type="match status" value="1"/>
</dbReference>
<dbReference type="GO" id="GO:0008270">
    <property type="term" value="F:zinc ion binding"/>
    <property type="evidence" value="ECO:0007669"/>
    <property type="project" value="UniProtKB-UniRule"/>
</dbReference>
<evidence type="ECO:0000256" key="3">
    <source>
        <dbReference type="ARBA" id="ARBA00022619"/>
    </source>
</evidence>
<evidence type="ECO:0000256" key="2">
    <source>
        <dbReference type="ARBA" id="ARBA00005520"/>
    </source>
</evidence>
<keyword evidence="14" id="KW-1185">Reference proteome</keyword>
<gene>
    <name evidence="13" type="primary">ribA_1</name>
    <name evidence="11" type="synonym">ribA</name>
    <name evidence="13" type="ORF">GJW-30_1_03049</name>
</gene>
<dbReference type="EC" id="3.5.4.25" evidence="11"/>
<keyword evidence="4 11" id="KW-0479">Metal-binding</keyword>
<dbReference type="InterPro" id="IPR036144">
    <property type="entry name" value="RibA-like_sf"/>
</dbReference>
<comment type="similarity">
    <text evidence="2">In the N-terminal section; belongs to the DHBP synthase family.</text>
</comment>
<evidence type="ECO:0000256" key="8">
    <source>
        <dbReference type="ARBA" id="ARBA00023134"/>
    </source>
</evidence>
<dbReference type="GO" id="GO:0009231">
    <property type="term" value="P:riboflavin biosynthetic process"/>
    <property type="evidence" value="ECO:0007669"/>
    <property type="project" value="UniProtKB-UniRule"/>
</dbReference>
<feature type="binding site" evidence="11">
    <location>
        <position position="252"/>
    </location>
    <ligand>
        <name>Zn(2+)</name>
        <dbReference type="ChEBI" id="CHEBI:29105"/>
        <note>catalytic</note>
    </ligand>
</feature>
<keyword evidence="7 11" id="KW-0862">Zinc</keyword>
<evidence type="ECO:0000256" key="1">
    <source>
        <dbReference type="ARBA" id="ARBA00004853"/>
    </source>
</evidence>
<keyword evidence="8 11" id="KW-0342">GTP-binding</keyword>
<dbReference type="Gene3D" id="3.40.50.10990">
    <property type="entry name" value="GTP cyclohydrolase II"/>
    <property type="match status" value="1"/>
</dbReference>
<feature type="binding site" evidence="11">
    <location>
        <position position="241"/>
    </location>
    <ligand>
        <name>Zn(2+)</name>
        <dbReference type="ChEBI" id="CHEBI:29105"/>
        <note>catalytic</note>
    </ligand>
</feature>
<keyword evidence="3 11" id="KW-0686">Riboflavin biosynthesis</keyword>
<evidence type="ECO:0000313" key="13">
    <source>
        <dbReference type="EMBL" id="BAT60505.1"/>
    </source>
</evidence>
<dbReference type="NCBIfam" id="NF001591">
    <property type="entry name" value="PRK00393.1"/>
    <property type="match status" value="1"/>
</dbReference>
<comment type="similarity">
    <text evidence="11">Belongs to the GTP cyclohydrolase II family.</text>
</comment>
<dbReference type="Pfam" id="PF00925">
    <property type="entry name" value="GTP_cyclohydro2"/>
    <property type="match status" value="1"/>
</dbReference>
<feature type="binding site" evidence="11">
    <location>
        <position position="257"/>
    </location>
    <ligand>
        <name>GTP</name>
        <dbReference type="ChEBI" id="CHEBI:37565"/>
    </ligand>
</feature>
<dbReference type="HAMAP" id="MF_00179">
    <property type="entry name" value="RibA"/>
    <property type="match status" value="1"/>
</dbReference>
<dbReference type="InterPro" id="IPR000926">
    <property type="entry name" value="RibA"/>
</dbReference>
<feature type="active site" description="Proton acceptor" evidence="11">
    <location>
        <position position="313"/>
    </location>
</feature>
<dbReference type="GO" id="GO:0003935">
    <property type="term" value="F:GTP cyclohydrolase II activity"/>
    <property type="evidence" value="ECO:0007669"/>
    <property type="project" value="UniProtKB-UniRule"/>
</dbReference>
<dbReference type="PANTHER" id="PTHR21327">
    <property type="entry name" value="GTP CYCLOHYDROLASE II-RELATED"/>
    <property type="match status" value="1"/>
</dbReference>
<feature type="domain" description="GTP cyclohydrolase II" evidence="12">
    <location>
        <begin position="195"/>
        <end position="356"/>
    </location>
</feature>
<feature type="binding site" evidence="11">
    <location>
        <begin position="236"/>
        <end position="240"/>
    </location>
    <ligand>
        <name>GTP</name>
        <dbReference type="ChEBI" id="CHEBI:37565"/>
    </ligand>
</feature>
<feature type="active site" description="Nucleophile" evidence="11">
    <location>
        <position position="315"/>
    </location>
</feature>